<comment type="catalytic activity">
    <reaction evidence="5">
        <text>a quinone + NADH + 5 H(+)(in) = a quinol + NAD(+) + 4 H(+)(out)</text>
        <dbReference type="Rhea" id="RHEA:57888"/>
        <dbReference type="ChEBI" id="CHEBI:15378"/>
        <dbReference type="ChEBI" id="CHEBI:24646"/>
        <dbReference type="ChEBI" id="CHEBI:57540"/>
        <dbReference type="ChEBI" id="CHEBI:57945"/>
        <dbReference type="ChEBI" id="CHEBI:132124"/>
    </reaction>
</comment>
<reference evidence="8" key="1">
    <citation type="journal article" date="2019" name="Int. J. Syst. Evol. Microbiol.">
        <title>The Global Catalogue of Microorganisms (GCM) 10K type strain sequencing project: providing services to taxonomists for standard genome sequencing and annotation.</title>
        <authorList>
            <consortium name="The Broad Institute Genomics Platform"/>
            <consortium name="The Broad Institute Genome Sequencing Center for Infectious Disease"/>
            <person name="Wu L."/>
            <person name="Ma J."/>
        </authorList>
    </citation>
    <scope>NUCLEOTIDE SEQUENCE [LARGE SCALE GENOMIC DNA]</scope>
    <source>
        <strain evidence="8">KCTC 32239</strain>
    </source>
</reference>
<dbReference type="HAMAP" id="MF_01350">
    <property type="entry name" value="NDH1_NuoH"/>
    <property type="match status" value="1"/>
</dbReference>
<keyword evidence="5" id="KW-0874">Quinone</keyword>
<accession>A0ABQ3B1Y5</accession>
<keyword evidence="5" id="KW-1278">Translocase</keyword>
<keyword evidence="5" id="KW-0830">Ubiquinone</keyword>
<dbReference type="NCBIfam" id="NF004740">
    <property type="entry name" value="PRK06076.1-1"/>
    <property type="match status" value="1"/>
</dbReference>
<feature type="transmembrane region" description="Helical" evidence="5">
    <location>
        <begin position="156"/>
        <end position="175"/>
    </location>
</feature>
<feature type="transmembrane region" description="Helical" evidence="5">
    <location>
        <begin position="242"/>
        <end position="261"/>
    </location>
</feature>
<feature type="transmembrane region" description="Helical" evidence="5">
    <location>
        <begin position="306"/>
        <end position="328"/>
    </location>
</feature>
<keyword evidence="8" id="KW-1185">Reference proteome</keyword>
<comment type="subcellular location">
    <subcellularLocation>
        <location evidence="5 6">Cell membrane</location>
        <topology evidence="5 6">Multi-pass membrane protein</topology>
    </subcellularLocation>
    <subcellularLocation>
        <location evidence="1">Membrane</location>
        <topology evidence="1">Multi-pass membrane protein</topology>
    </subcellularLocation>
</comment>
<feature type="transmembrane region" description="Helical" evidence="5">
    <location>
        <begin position="12"/>
        <end position="32"/>
    </location>
</feature>
<proteinExistence type="inferred from homology"/>
<evidence type="ECO:0000256" key="1">
    <source>
        <dbReference type="ARBA" id="ARBA00004141"/>
    </source>
</evidence>
<keyword evidence="5" id="KW-1003">Cell membrane</keyword>
<evidence type="ECO:0000256" key="3">
    <source>
        <dbReference type="ARBA" id="ARBA00022989"/>
    </source>
</evidence>
<organism evidence="7 8">
    <name type="scientific">Cellvibrio zantedeschiae</name>
    <dbReference type="NCBI Taxonomy" id="1237077"/>
    <lineage>
        <taxon>Bacteria</taxon>
        <taxon>Pseudomonadati</taxon>
        <taxon>Pseudomonadota</taxon>
        <taxon>Gammaproteobacteria</taxon>
        <taxon>Cellvibrionales</taxon>
        <taxon>Cellvibrionaceae</taxon>
        <taxon>Cellvibrio</taxon>
    </lineage>
</organism>
<keyword evidence="4 5" id="KW-0472">Membrane</keyword>
<evidence type="ECO:0000256" key="6">
    <source>
        <dbReference type="RuleBase" id="RU000471"/>
    </source>
</evidence>
<keyword evidence="2 5" id="KW-0812">Transmembrane</keyword>
<evidence type="ECO:0000256" key="2">
    <source>
        <dbReference type="ARBA" id="ARBA00022692"/>
    </source>
</evidence>
<comment type="similarity">
    <text evidence="5 6">Belongs to the complex I subunit 1 family.</text>
</comment>
<comment type="caution">
    <text evidence="7">The sequence shown here is derived from an EMBL/GenBank/DDBJ whole genome shotgun (WGS) entry which is preliminary data.</text>
</comment>
<feature type="transmembrane region" description="Helical" evidence="5">
    <location>
        <begin position="273"/>
        <end position="294"/>
    </location>
</feature>
<feature type="transmembrane region" description="Helical" evidence="5">
    <location>
        <begin position="187"/>
        <end position="206"/>
    </location>
</feature>
<dbReference type="NCBIfam" id="NF004741">
    <property type="entry name" value="PRK06076.1-2"/>
    <property type="match status" value="1"/>
</dbReference>
<evidence type="ECO:0000313" key="7">
    <source>
        <dbReference type="EMBL" id="GGY70895.1"/>
    </source>
</evidence>
<dbReference type="Pfam" id="PF00146">
    <property type="entry name" value="NADHdh"/>
    <property type="match status" value="1"/>
</dbReference>
<evidence type="ECO:0000313" key="8">
    <source>
        <dbReference type="Proteomes" id="UP000619761"/>
    </source>
</evidence>
<feature type="transmembrane region" description="Helical" evidence="5">
    <location>
        <begin position="114"/>
        <end position="135"/>
    </location>
</feature>
<comment type="function">
    <text evidence="5">NDH-1 shuttles electrons from NADH, via FMN and iron-sulfur (Fe-S) centers, to quinones in the respiratory chain. The immediate electron acceptor for the enzyme in this species is believed to be ubiquinone. Couples the redox reaction to proton translocation (for every two electrons transferred, four hydrogen ions are translocated across the cytoplasmic membrane), and thus conserves the redox energy in a proton gradient. This subunit may bind ubiquinone.</text>
</comment>
<dbReference type="PANTHER" id="PTHR11432">
    <property type="entry name" value="NADH DEHYDROGENASE SUBUNIT 1"/>
    <property type="match status" value="1"/>
</dbReference>
<sequence length="333" mass="36755">MDIFTPEVIAIIWSVVKSLIVLFGVVVCAAFLSFVERRLLALWQDRYGPNRAGPFGLLQLPADMIKMFFKEDWTPPFVDKLTFWLAPAIAMSGLLLSFAIVPIIPGWVAADLDIGLLFFFAMAGLAVYAVMFGGWSSNNKYALLGGVRATAQTVSYEVFMGLSLMGVVTITGSFNMTEIVNAQKDCWFVFPQILGFLTFAVAGIAVTHRSPFDAPEAEQDLAAGYHTEYSGLKWGMFFVGEYIGVVLVSALITVLFFGGWLPPFDALSFIPPFVWFATKTAFFIMMFILVRAALPRPRYDQIMDFGWRVCLPITLVNLVATAAVVLLLEPTAA</sequence>
<dbReference type="EC" id="7.1.1.-" evidence="5"/>
<keyword evidence="3 5" id="KW-1133">Transmembrane helix</keyword>
<dbReference type="EMBL" id="BMYZ01000001">
    <property type="protein sequence ID" value="GGY70895.1"/>
    <property type="molecule type" value="Genomic_DNA"/>
</dbReference>
<dbReference type="Proteomes" id="UP000619761">
    <property type="component" value="Unassembled WGS sequence"/>
</dbReference>
<dbReference type="PANTHER" id="PTHR11432:SF3">
    <property type="entry name" value="NADH-UBIQUINONE OXIDOREDUCTASE CHAIN 1"/>
    <property type="match status" value="1"/>
</dbReference>
<evidence type="ECO:0000256" key="5">
    <source>
        <dbReference type="HAMAP-Rule" id="MF_01350"/>
    </source>
</evidence>
<name>A0ABQ3B1Y5_9GAMM</name>
<dbReference type="InterPro" id="IPR001694">
    <property type="entry name" value="NADH_UbQ_OxRdtase_su1/FPO"/>
</dbReference>
<protein>
    <recommendedName>
        <fullName evidence="5">NADH-quinone oxidoreductase subunit H</fullName>
        <ecNumber evidence="5">7.1.1.-</ecNumber>
    </recommendedName>
    <alternativeName>
        <fullName evidence="5">NADH dehydrogenase I subunit H</fullName>
    </alternativeName>
    <alternativeName>
        <fullName evidence="5">NDH-1 subunit H</fullName>
    </alternativeName>
</protein>
<feature type="transmembrane region" description="Helical" evidence="5">
    <location>
        <begin position="81"/>
        <end position="108"/>
    </location>
</feature>
<gene>
    <name evidence="5 7" type="primary">nuoH</name>
    <name evidence="7" type="ORF">GCM10011613_14280</name>
</gene>
<keyword evidence="5 6" id="KW-0520">NAD</keyword>
<evidence type="ECO:0000256" key="4">
    <source>
        <dbReference type="ARBA" id="ARBA00023136"/>
    </source>
</evidence>
<comment type="subunit">
    <text evidence="5">NDH-1 is composed of 14 different subunits. Subunits NuoA, H, J, K, L, M, N constitute the membrane sector of the complex.</text>
</comment>
<dbReference type="RefSeq" id="WP_189417079.1">
    <property type="nucleotide sequence ID" value="NZ_BMYZ01000001.1"/>
</dbReference>